<accession>A0A0G4IX46</accession>
<evidence type="ECO:0000313" key="1">
    <source>
        <dbReference type="EMBL" id="CEO99606.1"/>
    </source>
</evidence>
<reference evidence="1 2" key="1">
    <citation type="submission" date="2015-02" db="EMBL/GenBank/DDBJ databases">
        <authorList>
            <person name="Chooi Y.-H."/>
        </authorList>
    </citation>
    <scope>NUCLEOTIDE SEQUENCE [LARGE SCALE GENOMIC DNA]</scope>
    <source>
        <strain evidence="1">E3</strain>
    </source>
</reference>
<keyword evidence="2" id="KW-1185">Reference proteome</keyword>
<dbReference type="AlphaFoldDB" id="A0A0G4IX46"/>
<evidence type="ECO:0000313" key="2">
    <source>
        <dbReference type="Proteomes" id="UP000039324"/>
    </source>
</evidence>
<name>A0A0G4IX46_PLABS</name>
<sequence>MSADAPNTSGRTPCTGLAPRVSPTTWCLPACVVFVFAYLESSMSRGACSLYLRSTATSTMHTTGRMPTRPTRLDDAMLRTLPSPVTTLPVVNAAHYIAIFD</sequence>
<dbReference type="EMBL" id="CDSF01000092">
    <property type="protein sequence ID" value="CEO99606.1"/>
    <property type="molecule type" value="Genomic_DNA"/>
</dbReference>
<gene>
    <name evidence="1" type="ORF">PBRA_007339</name>
</gene>
<protein>
    <submittedName>
        <fullName evidence="1">Uncharacterized protein</fullName>
    </submittedName>
</protein>
<dbReference type="Proteomes" id="UP000039324">
    <property type="component" value="Unassembled WGS sequence"/>
</dbReference>
<proteinExistence type="predicted"/>
<organism evidence="1 2">
    <name type="scientific">Plasmodiophora brassicae</name>
    <name type="common">Clubroot disease agent</name>
    <dbReference type="NCBI Taxonomy" id="37360"/>
    <lineage>
        <taxon>Eukaryota</taxon>
        <taxon>Sar</taxon>
        <taxon>Rhizaria</taxon>
        <taxon>Endomyxa</taxon>
        <taxon>Phytomyxea</taxon>
        <taxon>Plasmodiophorida</taxon>
        <taxon>Plasmodiophoridae</taxon>
        <taxon>Plasmodiophora</taxon>
    </lineage>
</organism>